<evidence type="ECO:0000313" key="1">
    <source>
        <dbReference type="Proteomes" id="UP000887579"/>
    </source>
</evidence>
<organism evidence="1 2">
    <name type="scientific">Panagrolaimus sp. ES5</name>
    <dbReference type="NCBI Taxonomy" id="591445"/>
    <lineage>
        <taxon>Eukaryota</taxon>
        <taxon>Metazoa</taxon>
        <taxon>Ecdysozoa</taxon>
        <taxon>Nematoda</taxon>
        <taxon>Chromadorea</taxon>
        <taxon>Rhabditida</taxon>
        <taxon>Tylenchina</taxon>
        <taxon>Panagrolaimomorpha</taxon>
        <taxon>Panagrolaimoidea</taxon>
        <taxon>Panagrolaimidae</taxon>
        <taxon>Panagrolaimus</taxon>
    </lineage>
</organism>
<protein>
    <submittedName>
        <fullName evidence="2">Uncharacterized protein</fullName>
    </submittedName>
</protein>
<proteinExistence type="predicted"/>
<dbReference type="Proteomes" id="UP000887579">
    <property type="component" value="Unplaced"/>
</dbReference>
<evidence type="ECO:0000313" key="2">
    <source>
        <dbReference type="WBParaSite" id="ES5_v2.g22997.t1"/>
    </source>
</evidence>
<reference evidence="2" key="1">
    <citation type="submission" date="2022-11" db="UniProtKB">
        <authorList>
            <consortium name="WormBaseParasite"/>
        </authorList>
    </citation>
    <scope>IDENTIFICATION</scope>
</reference>
<accession>A0AC34FZT3</accession>
<dbReference type="WBParaSite" id="ES5_v2.g22997.t1">
    <property type="protein sequence ID" value="ES5_v2.g22997.t1"/>
    <property type="gene ID" value="ES5_v2.g22997"/>
</dbReference>
<name>A0AC34FZT3_9BILA</name>
<sequence>MSALKSSTLEIPIAARWKISKENLLAECKKKSSPIVSDGFVIKELFGVKYHIGITCGKTKDITEIGVCLIILMEQQLNIDVSYKFSIPSTNKFIDKGDELKKEKSLTYGSTIGTIEELFDPTNNF</sequence>